<gene>
    <name evidence="1" type="ORF">SAMN05216476_4086</name>
</gene>
<name>A0AAX2DG13_9PSED</name>
<evidence type="ECO:0000313" key="2">
    <source>
        <dbReference type="Proteomes" id="UP000183772"/>
    </source>
</evidence>
<sequence>MDCYSKTKRQQPHLIGHFENSSAGTDFDSANKYLAGVTPTSALQSAYRVNDSGAAYECSVHYPNDYKIRDLDHWLLNARARNRRYIADRAATMNPLENFKDFVVAKYRSIISGSGVDH</sequence>
<organism evidence="1 2">
    <name type="scientific">Pseudomonas mediterranea</name>
    <dbReference type="NCBI Taxonomy" id="183795"/>
    <lineage>
        <taxon>Bacteria</taxon>
        <taxon>Pseudomonadati</taxon>
        <taxon>Pseudomonadota</taxon>
        <taxon>Gammaproteobacteria</taxon>
        <taxon>Pseudomonadales</taxon>
        <taxon>Pseudomonadaceae</taxon>
        <taxon>Pseudomonas</taxon>
    </lineage>
</organism>
<dbReference type="Proteomes" id="UP000183772">
    <property type="component" value="Chromosome I"/>
</dbReference>
<proteinExistence type="predicted"/>
<dbReference type="AlphaFoldDB" id="A0AAX2DG13"/>
<dbReference type="EMBL" id="LT629790">
    <property type="protein sequence ID" value="SDU66176.1"/>
    <property type="molecule type" value="Genomic_DNA"/>
</dbReference>
<evidence type="ECO:0000313" key="1">
    <source>
        <dbReference type="EMBL" id="SDU66176.1"/>
    </source>
</evidence>
<dbReference type="RefSeq" id="WP_144402719.1">
    <property type="nucleotide sequence ID" value="NZ_CAKKMJ010000011.1"/>
</dbReference>
<protein>
    <submittedName>
        <fullName evidence="1">Uncharacterized protein</fullName>
    </submittedName>
</protein>
<accession>A0AAX2DG13</accession>
<reference evidence="1 2" key="1">
    <citation type="submission" date="2016-10" db="EMBL/GenBank/DDBJ databases">
        <authorList>
            <person name="Varghese N."/>
            <person name="Submissions S."/>
        </authorList>
    </citation>
    <scope>NUCLEOTIDE SEQUENCE [LARGE SCALE GENOMIC DNA]</scope>
    <source>
        <strain evidence="1 2">DSM 16733</strain>
    </source>
</reference>
<keyword evidence="2" id="KW-1185">Reference proteome</keyword>
<dbReference type="GeneID" id="76215892"/>